<evidence type="ECO:0000256" key="1">
    <source>
        <dbReference type="ARBA" id="ARBA00022491"/>
    </source>
</evidence>
<reference evidence="7 8" key="1">
    <citation type="submission" date="2018-12" db="EMBL/GenBank/DDBJ databases">
        <title>The whole draft genome of Aquabacterium sp. SJQ9.</title>
        <authorList>
            <person name="Sun L."/>
            <person name="Gao X."/>
            <person name="Chen W."/>
            <person name="Huang K."/>
        </authorList>
    </citation>
    <scope>NUCLEOTIDE SEQUENCE [LARGE SCALE GENOMIC DNA]</scope>
    <source>
        <strain evidence="7 8">SJQ9</strain>
    </source>
</reference>
<dbReference type="Pfam" id="PF08361">
    <property type="entry name" value="TetR_C_2"/>
    <property type="match status" value="1"/>
</dbReference>
<keyword evidence="2" id="KW-0805">Transcription regulation</keyword>
<keyword evidence="8" id="KW-1185">Reference proteome</keyword>
<sequence length="205" mass="22751">MRRTKEDAQLTREKLLDTAEVVFSNKGVARTSLQDIAQAAGMTRGAIYWHFEDKAALFSAMMDRIVTPMEEALKDLTEHPGKDPMFQLREAMLMSLRLITDDERTRRVMGIAVRQAPFVGEMAGALERRLEVHLRCRGHIESAVREAQALGVAQQSVSPRSVATSIMAIITGLIDLWMLEPSLFPLVEAGQQALDVYLAGLRSAG</sequence>
<keyword evidence="3 5" id="KW-0238">DNA-binding</keyword>
<dbReference type="Proteomes" id="UP000269265">
    <property type="component" value="Unassembled WGS sequence"/>
</dbReference>
<protein>
    <submittedName>
        <fullName evidence="7">TetR family transcriptional regulator</fullName>
    </submittedName>
</protein>
<dbReference type="SUPFAM" id="SSF46689">
    <property type="entry name" value="Homeodomain-like"/>
    <property type="match status" value="1"/>
</dbReference>
<name>A0A426VHG0_9BURK</name>
<evidence type="ECO:0000256" key="5">
    <source>
        <dbReference type="PROSITE-ProRule" id="PRU00335"/>
    </source>
</evidence>
<dbReference type="InterPro" id="IPR001647">
    <property type="entry name" value="HTH_TetR"/>
</dbReference>
<organism evidence="7 8">
    <name type="scientific">Aquabacterium soli</name>
    <dbReference type="NCBI Taxonomy" id="2493092"/>
    <lineage>
        <taxon>Bacteria</taxon>
        <taxon>Pseudomonadati</taxon>
        <taxon>Pseudomonadota</taxon>
        <taxon>Betaproteobacteria</taxon>
        <taxon>Burkholderiales</taxon>
        <taxon>Aquabacterium</taxon>
    </lineage>
</organism>
<evidence type="ECO:0000256" key="3">
    <source>
        <dbReference type="ARBA" id="ARBA00023125"/>
    </source>
</evidence>
<dbReference type="OrthoDB" id="5816932at2"/>
<dbReference type="SUPFAM" id="SSF48498">
    <property type="entry name" value="Tetracyclin repressor-like, C-terminal domain"/>
    <property type="match status" value="1"/>
</dbReference>
<evidence type="ECO:0000313" key="8">
    <source>
        <dbReference type="Proteomes" id="UP000269265"/>
    </source>
</evidence>
<keyword evidence="4" id="KW-0804">Transcription</keyword>
<accession>A0A426VHG0</accession>
<dbReference type="PANTHER" id="PTHR47506:SF1">
    <property type="entry name" value="HTH-TYPE TRANSCRIPTIONAL REGULATOR YJDC"/>
    <property type="match status" value="1"/>
</dbReference>
<feature type="DNA-binding region" description="H-T-H motif" evidence="5">
    <location>
        <begin position="32"/>
        <end position="51"/>
    </location>
</feature>
<feature type="domain" description="HTH tetR-type" evidence="6">
    <location>
        <begin position="9"/>
        <end position="69"/>
    </location>
</feature>
<evidence type="ECO:0000259" key="6">
    <source>
        <dbReference type="PROSITE" id="PS50977"/>
    </source>
</evidence>
<dbReference type="InterPro" id="IPR009057">
    <property type="entry name" value="Homeodomain-like_sf"/>
</dbReference>
<evidence type="ECO:0000313" key="7">
    <source>
        <dbReference type="EMBL" id="RRS06348.1"/>
    </source>
</evidence>
<dbReference type="InterPro" id="IPR013572">
    <property type="entry name" value="Tscrpt_reg_MAATS_C"/>
</dbReference>
<gene>
    <name evidence="7" type="ORF">EIP75_01815</name>
</gene>
<dbReference type="PROSITE" id="PS50977">
    <property type="entry name" value="HTH_TETR_2"/>
    <property type="match status" value="1"/>
</dbReference>
<dbReference type="PANTHER" id="PTHR47506">
    <property type="entry name" value="TRANSCRIPTIONAL REGULATORY PROTEIN"/>
    <property type="match status" value="1"/>
</dbReference>
<dbReference type="GO" id="GO:0003677">
    <property type="term" value="F:DNA binding"/>
    <property type="evidence" value="ECO:0007669"/>
    <property type="project" value="UniProtKB-UniRule"/>
</dbReference>
<dbReference type="InterPro" id="IPR036271">
    <property type="entry name" value="Tet_transcr_reg_TetR-rel_C_sf"/>
</dbReference>
<dbReference type="AlphaFoldDB" id="A0A426VHG0"/>
<dbReference type="PRINTS" id="PR00455">
    <property type="entry name" value="HTHTETR"/>
</dbReference>
<proteinExistence type="predicted"/>
<comment type="caution">
    <text evidence="7">The sequence shown here is derived from an EMBL/GenBank/DDBJ whole genome shotgun (WGS) entry which is preliminary data.</text>
</comment>
<keyword evidence="1" id="KW-0678">Repressor</keyword>
<dbReference type="Gene3D" id="1.10.357.10">
    <property type="entry name" value="Tetracycline Repressor, domain 2"/>
    <property type="match status" value="1"/>
</dbReference>
<dbReference type="RefSeq" id="WP_125241491.1">
    <property type="nucleotide sequence ID" value="NZ_RSED01000001.1"/>
</dbReference>
<evidence type="ECO:0000256" key="2">
    <source>
        <dbReference type="ARBA" id="ARBA00023015"/>
    </source>
</evidence>
<dbReference type="EMBL" id="RSED01000001">
    <property type="protein sequence ID" value="RRS06348.1"/>
    <property type="molecule type" value="Genomic_DNA"/>
</dbReference>
<dbReference type="Pfam" id="PF00440">
    <property type="entry name" value="TetR_N"/>
    <property type="match status" value="1"/>
</dbReference>
<evidence type="ECO:0000256" key="4">
    <source>
        <dbReference type="ARBA" id="ARBA00023163"/>
    </source>
</evidence>